<dbReference type="PANTHER" id="PTHR31468:SF5">
    <property type="entry name" value="1,3-BETA-GLUCANOSYLTRANSFERASE GAS5"/>
    <property type="match status" value="1"/>
</dbReference>
<evidence type="ECO:0000256" key="7">
    <source>
        <dbReference type="ARBA" id="ARBA00023180"/>
    </source>
</evidence>
<proteinExistence type="inferred from homology"/>
<dbReference type="Pfam" id="PF03198">
    <property type="entry name" value="Glyco_hydro_72"/>
    <property type="match status" value="1"/>
</dbReference>
<keyword evidence="6 9" id="KW-0472">Membrane</keyword>
<evidence type="ECO:0000256" key="4">
    <source>
        <dbReference type="ARBA" id="ARBA00022679"/>
    </source>
</evidence>
<feature type="compositionally biased region" description="Polar residues" evidence="10">
    <location>
        <begin position="348"/>
        <end position="368"/>
    </location>
</feature>
<comment type="similarity">
    <text evidence="2 9">Belongs to the glycosyl hydrolase 72 family.</text>
</comment>
<evidence type="ECO:0000256" key="9">
    <source>
        <dbReference type="RuleBase" id="RU361209"/>
    </source>
</evidence>
<dbReference type="Gene3D" id="3.20.20.80">
    <property type="entry name" value="Glycosidases"/>
    <property type="match status" value="1"/>
</dbReference>
<evidence type="ECO:0000256" key="3">
    <source>
        <dbReference type="ARBA" id="ARBA00022622"/>
    </source>
</evidence>
<keyword evidence="3 9" id="KW-0336">GPI-anchor</keyword>
<name>A0ABR3P4E9_9PEZI</name>
<dbReference type="GeneID" id="95978444"/>
<dbReference type="InterPro" id="IPR004886">
    <property type="entry name" value="Glucanosyltransferase"/>
</dbReference>
<keyword evidence="13" id="KW-1185">Reference proteome</keyword>
<feature type="compositionally biased region" description="Low complexity" evidence="10">
    <location>
        <begin position="396"/>
        <end position="420"/>
    </location>
</feature>
<evidence type="ECO:0000256" key="2">
    <source>
        <dbReference type="ARBA" id="ARBA00007528"/>
    </source>
</evidence>
<keyword evidence="5 9" id="KW-0732">Signal</keyword>
<dbReference type="Proteomes" id="UP001562354">
    <property type="component" value="Unassembled WGS sequence"/>
</dbReference>
<feature type="chain" id="PRO_5044983047" description="1,3-beta-glucanosyltransferase" evidence="9">
    <location>
        <begin position="20"/>
        <end position="480"/>
    </location>
</feature>
<accession>A0ABR3P4E9</accession>
<evidence type="ECO:0000256" key="8">
    <source>
        <dbReference type="ARBA" id="ARBA00023288"/>
    </source>
</evidence>
<organism evidence="12 13">
    <name type="scientific">Neodothiora populina</name>
    <dbReference type="NCBI Taxonomy" id="2781224"/>
    <lineage>
        <taxon>Eukaryota</taxon>
        <taxon>Fungi</taxon>
        <taxon>Dikarya</taxon>
        <taxon>Ascomycota</taxon>
        <taxon>Pezizomycotina</taxon>
        <taxon>Dothideomycetes</taxon>
        <taxon>Dothideomycetidae</taxon>
        <taxon>Dothideales</taxon>
        <taxon>Dothioraceae</taxon>
        <taxon>Neodothiora</taxon>
    </lineage>
</organism>
<dbReference type="RefSeq" id="XP_069196852.1">
    <property type="nucleotide sequence ID" value="XM_069344429.1"/>
</dbReference>
<comment type="subcellular location">
    <subcellularLocation>
        <location evidence="1 9">Cell membrane</location>
        <topology evidence="1 9">Lipid-anchor</topology>
        <topology evidence="1 9">GPI-anchor</topology>
    </subcellularLocation>
</comment>
<dbReference type="PANTHER" id="PTHR31468">
    <property type="entry name" value="1,3-BETA-GLUCANOSYLTRANSFERASE GAS1"/>
    <property type="match status" value="1"/>
</dbReference>
<evidence type="ECO:0000256" key="6">
    <source>
        <dbReference type="ARBA" id="ARBA00023136"/>
    </source>
</evidence>
<reference evidence="12 13" key="1">
    <citation type="submission" date="2024-07" db="EMBL/GenBank/DDBJ databases">
        <title>Draft sequence of the Neodothiora populina.</title>
        <authorList>
            <person name="Drown D.D."/>
            <person name="Schuette U.S."/>
            <person name="Buechlein A.B."/>
            <person name="Rusch D.R."/>
            <person name="Winton L.W."/>
            <person name="Adams G.A."/>
        </authorList>
    </citation>
    <scope>NUCLEOTIDE SEQUENCE [LARGE SCALE GENOMIC DNA]</scope>
    <source>
        <strain evidence="12 13">CPC 39397</strain>
    </source>
</reference>
<keyword evidence="11" id="KW-1133">Transmembrane helix</keyword>
<sequence>MRSSAVACSVALSASLVAATPSPVKVEARATGTSSSLPTVTVKGNAFFAGDDRFYIRGVDYQPGGASDAVDPLADEATCTRDIKYFKQLGINTVRVYTVDNSANHDACMSALADAGIYLALDVNTPKYSLNRGDPAPSYNAVYLQSLFATIDAFSNYTNTLLFFSGNEVINDDKTTNCAPYVKAVTRDLKQYRNSRGYRAIPIGYSAADVDSNRYEMAQYMNCGTDDQRSDFFAFNDYSWCSPSSFTQSGWSAKVEQYGNYSLPLFLSEYGCNKGTRTFEEVAALYNTEMTGVYSGGLVYEYSEEGSDYGLVTISGDSVSTNNDFTAFANELKENPAPQGDGGYRSDGTASTCPASSDTFQLDDSSFGGQDLPALPSGAAKYMKQGAGTGPGLTGDGSQNAGGASSATATPGSGSASVTASQASSTASSSGSASAASGSASTSASTAAAPGLVIRDGMSMASVAFTGVIAISTLLGAFLL</sequence>
<feature type="region of interest" description="Disordered" evidence="10">
    <location>
        <begin position="333"/>
        <end position="420"/>
    </location>
</feature>
<protein>
    <recommendedName>
        <fullName evidence="9">1,3-beta-glucanosyltransferase</fullName>
        <ecNumber evidence="9">2.4.1.-</ecNumber>
    </recommendedName>
</protein>
<keyword evidence="4 9" id="KW-0808">Transferase</keyword>
<feature type="transmembrane region" description="Helical" evidence="11">
    <location>
        <begin position="458"/>
        <end position="479"/>
    </location>
</feature>
<keyword evidence="7" id="KW-0325">Glycoprotein</keyword>
<evidence type="ECO:0000256" key="5">
    <source>
        <dbReference type="ARBA" id="ARBA00022729"/>
    </source>
</evidence>
<evidence type="ECO:0000256" key="10">
    <source>
        <dbReference type="SAM" id="MobiDB-lite"/>
    </source>
</evidence>
<evidence type="ECO:0000256" key="11">
    <source>
        <dbReference type="SAM" id="Phobius"/>
    </source>
</evidence>
<dbReference type="EMBL" id="JBFMKM010000016">
    <property type="protein sequence ID" value="KAL1297170.1"/>
    <property type="molecule type" value="Genomic_DNA"/>
</dbReference>
<dbReference type="EC" id="2.4.1.-" evidence="9"/>
<keyword evidence="11" id="KW-0812">Transmembrane</keyword>
<evidence type="ECO:0000313" key="12">
    <source>
        <dbReference type="EMBL" id="KAL1297170.1"/>
    </source>
</evidence>
<dbReference type="SUPFAM" id="SSF51445">
    <property type="entry name" value="(Trans)glycosidases"/>
    <property type="match status" value="1"/>
</dbReference>
<dbReference type="InterPro" id="IPR017853">
    <property type="entry name" value="GH"/>
</dbReference>
<evidence type="ECO:0000256" key="1">
    <source>
        <dbReference type="ARBA" id="ARBA00004609"/>
    </source>
</evidence>
<keyword evidence="8 9" id="KW-0449">Lipoprotein</keyword>
<gene>
    <name evidence="12" type="ORF">AAFC00_004744</name>
</gene>
<feature type="signal peptide" evidence="9">
    <location>
        <begin position="1"/>
        <end position="19"/>
    </location>
</feature>
<comment type="caution">
    <text evidence="12">The sequence shown here is derived from an EMBL/GenBank/DDBJ whole genome shotgun (WGS) entry which is preliminary data.</text>
</comment>
<comment type="function">
    <text evidence="9">Splits internally a 1,3-beta-glucan molecule and transfers the newly generated reducing end (the donor) to the non-reducing end of another 1,3-beta-glucan molecule (the acceptor) forming a 1,3-beta linkage, resulting in the elongation of 1,3-beta-glucan chains in the cell wall.</text>
</comment>
<evidence type="ECO:0000313" key="13">
    <source>
        <dbReference type="Proteomes" id="UP001562354"/>
    </source>
</evidence>